<proteinExistence type="predicted"/>
<sequence length="209" mass="22931">MGQKFSFTWWGMVSGLFWVPAGALNIFAIRNAGLAVSQGIVSSSIVMVSFVWGNLVFREPVKSELIAYFAVCLIMIGLYGMSYFSSPEPNTTDEVLPKQTIPLMDDKCVEEETVDLIHKKNESSNSLMGGESSLTSSTLKSKTPSKTPLEIEALKKLKKKTRVITICGSTYSQTSHWIVLGTCLWYLGGKLFGSYALCHGKCQGFGICN</sequence>
<evidence type="ECO:0000256" key="6">
    <source>
        <dbReference type="SAM" id="Phobius"/>
    </source>
</evidence>
<comment type="subcellular location">
    <subcellularLocation>
        <location evidence="1">Membrane</location>
        <topology evidence="1">Multi-pass membrane protein</topology>
    </subcellularLocation>
</comment>
<gene>
    <name evidence="7" type="ORF">HJC23_005128</name>
</gene>
<evidence type="ECO:0000313" key="8">
    <source>
        <dbReference type="Proteomes" id="UP001516023"/>
    </source>
</evidence>
<protein>
    <recommendedName>
        <fullName evidence="9">EamA domain-containing protein</fullName>
    </recommendedName>
</protein>
<dbReference type="GO" id="GO:0016020">
    <property type="term" value="C:membrane"/>
    <property type="evidence" value="ECO:0007669"/>
    <property type="project" value="UniProtKB-SubCell"/>
</dbReference>
<evidence type="ECO:0000256" key="1">
    <source>
        <dbReference type="ARBA" id="ARBA00004141"/>
    </source>
</evidence>
<dbReference type="SUPFAM" id="SSF103481">
    <property type="entry name" value="Multidrug resistance efflux transporter EmrE"/>
    <property type="match status" value="1"/>
</dbReference>
<dbReference type="PANTHER" id="PTHR16119">
    <property type="entry name" value="TRANSMEMBRANE PROTEIN 144"/>
    <property type="match status" value="1"/>
</dbReference>
<feature type="region of interest" description="Disordered" evidence="5">
    <location>
        <begin position="123"/>
        <end position="143"/>
    </location>
</feature>
<feature type="transmembrane region" description="Helical" evidence="6">
    <location>
        <begin position="65"/>
        <end position="84"/>
    </location>
</feature>
<keyword evidence="8" id="KW-1185">Reference proteome</keyword>
<evidence type="ECO:0000256" key="2">
    <source>
        <dbReference type="ARBA" id="ARBA00022692"/>
    </source>
</evidence>
<evidence type="ECO:0000256" key="4">
    <source>
        <dbReference type="ARBA" id="ARBA00023136"/>
    </source>
</evidence>
<organism evidence="7 8">
    <name type="scientific">Cyclotella cryptica</name>
    <dbReference type="NCBI Taxonomy" id="29204"/>
    <lineage>
        <taxon>Eukaryota</taxon>
        <taxon>Sar</taxon>
        <taxon>Stramenopiles</taxon>
        <taxon>Ochrophyta</taxon>
        <taxon>Bacillariophyta</taxon>
        <taxon>Coscinodiscophyceae</taxon>
        <taxon>Thalassiosirophycidae</taxon>
        <taxon>Stephanodiscales</taxon>
        <taxon>Stephanodiscaceae</taxon>
        <taxon>Cyclotella</taxon>
    </lineage>
</organism>
<feature type="transmembrane region" description="Helical" evidence="6">
    <location>
        <begin position="7"/>
        <end position="29"/>
    </location>
</feature>
<dbReference type="Proteomes" id="UP001516023">
    <property type="component" value="Unassembled WGS sequence"/>
</dbReference>
<reference evidence="7 8" key="1">
    <citation type="journal article" date="2020" name="G3 (Bethesda)">
        <title>Improved Reference Genome for Cyclotella cryptica CCMP332, a Model for Cell Wall Morphogenesis, Salinity Adaptation, and Lipid Production in Diatoms (Bacillariophyta).</title>
        <authorList>
            <person name="Roberts W.R."/>
            <person name="Downey K.M."/>
            <person name="Ruck E.C."/>
            <person name="Traller J.C."/>
            <person name="Alverson A.J."/>
        </authorList>
    </citation>
    <scope>NUCLEOTIDE SEQUENCE [LARGE SCALE GENOMIC DNA]</scope>
    <source>
        <strain evidence="7 8">CCMP332</strain>
    </source>
</reference>
<evidence type="ECO:0000313" key="7">
    <source>
        <dbReference type="EMBL" id="KAL3798989.1"/>
    </source>
</evidence>
<feature type="transmembrane region" description="Helical" evidence="6">
    <location>
        <begin position="35"/>
        <end position="53"/>
    </location>
</feature>
<evidence type="ECO:0008006" key="9">
    <source>
        <dbReference type="Google" id="ProtNLM"/>
    </source>
</evidence>
<dbReference type="EMBL" id="JABMIG020000042">
    <property type="protein sequence ID" value="KAL3798989.1"/>
    <property type="molecule type" value="Genomic_DNA"/>
</dbReference>
<evidence type="ECO:0000256" key="3">
    <source>
        <dbReference type="ARBA" id="ARBA00022989"/>
    </source>
</evidence>
<accession>A0ABD3QGR4</accession>
<feature type="compositionally biased region" description="Low complexity" evidence="5">
    <location>
        <begin position="132"/>
        <end position="143"/>
    </location>
</feature>
<dbReference type="AlphaFoldDB" id="A0ABD3QGR4"/>
<keyword evidence="2 6" id="KW-0812">Transmembrane</keyword>
<name>A0ABD3QGR4_9STRA</name>
<keyword evidence="3 6" id="KW-1133">Transmembrane helix</keyword>
<dbReference type="InterPro" id="IPR037185">
    <property type="entry name" value="EmrE-like"/>
</dbReference>
<dbReference type="InterPro" id="IPR010651">
    <property type="entry name" value="Sugar_transport"/>
</dbReference>
<dbReference type="PANTHER" id="PTHR16119:SF17">
    <property type="entry name" value="TRANSMEMBRANE PROTEIN 144"/>
    <property type="match status" value="1"/>
</dbReference>
<comment type="caution">
    <text evidence="7">The sequence shown here is derived from an EMBL/GenBank/DDBJ whole genome shotgun (WGS) entry which is preliminary data.</text>
</comment>
<evidence type="ECO:0000256" key="5">
    <source>
        <dbReference type="SAM" id="MobiDB-lite"/>
    </source>
</evidence>
<keyword evidence="4 6" id="KW-0472">Membrane</keyword>